<name>A0A5N5KWD4_9ROSI</name>
<dbReference type="AlphaFoldDB" id="A0A5N5KWD4"/>
<sequence length="100" mass="11050">MYAFAATFWVGSYVVTSVPICLVLIASVIVCFGSVSYKFIIGFFLGAIPWYVGLFILACSRIDPREKPGYFACTIAVSNLSVLFILNLWNTMLCVSIENC</sequence>
<protein>
    <submittedName>
        <fullName evidence="2">Uncharacterized protein</fullName>
    </submittedName>
</protein>
<dbReference type="EMBL" id="VDCV01000011">
    <property type="protein sequence ID" value="KAB5534453.1"/>
    <property type="molecule type" value="Genomic_DNA"/>
</dbReference>
<dbReference type="EMBL" id="VDCV01000011">
    <property type="protein sequence ID" value="KAB5534441.1"/>
    <property type="molecule type" value="Genomic_DNA"/>
</dbReference>
<keyword evidence="1" id="KW-0472">Membrane</keyword>
<gene>
    <name evidence="2" type="ORF">DKX38_017527</name>
    <name evidence="3" type="ORF">DKX38_017539</name>
</gene>
<keyword evidence="4" id="KW-1185">Reference proteome</keyword>
<accession>A0A5N5KWD4</accession>
<feature type="transmembrane region" description="Helical" evidence="1">
    <location>
        <begin position="6"/>
        <end position="32"/>
    </location>
</feature>
<reference evidence="2" key="2">
    <citation type="journal article" date="2019" name="Nat. Commun.">
        <title>Genome-wide analysis of Cushion willow provides insights into alpine plant divergence in a biodiversity hotspot.</title>
        <authorList>
            <person name="Chen J.H."/>
            <person name="Huang Y."/>
            <person name="Brachi B."/>
            <person name="Yun Q.Z."/>
            <person name="Zhang W."/>
            <person name="Lu W."/>
            <person name="Li H.N."/>
            <person name="Li W.Q."/>
            <person name="Sun X.D."/>
            <person name="Wang G.Y."/>
            <person name="He J."/>
            <person name="Zhou Z."/>
            <person name="Chen K.Y."/>
            <person name="Ji Y.H."/>
            <person name="Shi M.M."/>
            <person name="Sun W.G."/>
            <person name="Yang Y.P."/>
            <person name="Zhang R.G."/>
            <person name="Abbott R.J."/>
            <person name="Sun H."/>
        </authorList>
    </citation>
    <scope>NUCLEOTIDE SEQUENCE</scope>
    <source>
        <strain evidence="2">Br00</strain>
        <tissue evidence="2">Leaf</tissue>
    </source>
</reference>
<dbReference type="PANTHER" id="PTHR46631">
    <property type="entry name" value="60S RIBOSOMAL PROTEIN L18A-LIKE"/>
    <property type="match status" value="1"/>
</dbReference>
<dbReference type="PANTHER" id="PTHR46631:SF21">
    <property type="entry name" value="60S RIBOSOMAL PROTEIN L18A-LIKE PROTEIN"/>
    <property type="match status" value="1"/>
</dbReference>
<keyword evidence="1" id="KW-0812">Transmembrane</keyword>
<proteinExistence type="predicted"/>
<dbReference type="Proteomes" id="UP000326939">
    <property type="component" value="Chromosome 11"/>
</dbReference>
<reference evidence="2" key="3">
    <citation type="submission" date="2019-05" db="EMBL/GenBank/DDBJ databases">
        <authorList>
            <person name="Zhang R."/>
        </authorList>
    </citation>
    <scope>NUCLEOTIDE SEQUENCE [LARGE SCALE GENOMIC DNA]</scope>
    <source>
        <strain evidence="2">Br00</strain>
        <tissue evidence="2">Leaf</tissue>
    </source>
</reference>
<evidence type="ECO:0000313" key="3">
    <source>
        <dbReference type="EMBL" id="KAB5534453.1"/>
    </source>
</evidence>
<evidence type="ECO:0000256" key="1">
    <source>
        <dbReference type="SAM" id="Phobius"/>
    </source>
</evidence>
<feature type="transmembrane region" description="Helical" evidence="1">
    <location>
        <begin position="39"/>
        <end position="57"/>
    </location>
</feature>
<keyword evidence="1" id="KW-1133">Transmembrane helix</keyword>
<organism evidence="2 4">
    <name type="scientific">Salix brachista</name>
    <dbReference type="NCBI Taxonomy" id="2182728"/>
    <lineage>
        <taxon>Eukaryota</taxon>
        <taxon>Viridiplantae</taxon>
        <taxon>Streptophyta</taxon>
        <taxon>Embryophyta</taxon>
        <taxon>Tracheophyta</taxon>
        <taxon>Spermatophyta</taxon>
        <taxon>Magnoliopsida</taxon>
        <taxon>eudicotyledons</taxon>
        <taxon>Gunneridae</taxon>
        <taxon>Pentapetalae</taxon>
        <taxon>rosids</taxon>
        <taxon>fabids</taxon>
        <taxon>Malpighiales</taxon>
        <taxon>Salicaceae</taxon>
        <taxon>Saliceae</taxon>
        <taxon>Salix</taxon>
    </lineage>
</organism>
<comment type="caution">
    <text evidence="2">The sequence shown here is derived from an EMBL/GenBank/DDBJ whole genome shotgun (WGS) entry which is preliminary data.</text>
</comment>
<feature type="transmembrane region" description="Helical" evidence="1">
    <location>
        <begin position="69"/>
        <end position="89"/>
    </location>
</feature>
<evidence type="ECO:0000313" key="4">
    <source>
        <dbReference type="Proteomes" id="UP000326939"/>
    </source>
</evidence>
<reference evidence="4" key="1">
    <citation type="journal article" date="2019" name="Gigascience">
        <title>De novo genome assembly of the endangered Acer yangbiense, a plant species with extremely small populations endemic to Yunnan Province, China.</title>
        <authorList>
            <person name="Yang J."/>
            <person name="Wariss H.M."/>
            <person name="Tao L."/>
            <person name="Zhang R."/>
            <person name="Yun Q."/>
            <person name="Hollingsworth P."/>
            <person name="Dao Z."/>
            <person name="Luo G."/>
            <person name="Guo H."/>
            <person name="Ma Y."/>
            <person name="Sun W."/>
        </authorList>
    </citation>
    <scope>NUCLEOTIDE SEQUENCE [LARGE SCALE GENOMIC DNA]</scope>
    <source>
        <strain evidence="4">cv. br00</strain>
    </source>
</reference>
<dbReference type="InterPro" id="IPR044804">
    <property type="entry name" value="Ribosomal_eL20z-like"/>
</dbReference>
<evidence type="ECO:0000313" key="2">
    <source>
        <dbReference type="EMBL" id="KAB5534441.1"/>
    </source>
</evidence>